<dbReference type="AlphaFoldDB" id="A0A914XUN9"/>
<reference evidence="2" key="1">
    <citation type="submission" date="2022-11" db="UniProtKB">
        <authorList>
            <consortium name="WormBaseParasite"/>
        </authorList>
    </citation>
    <scope>IDENTIFICATION</scope>
</reference>
<dbReference type="Gene3D" id="3.70.10.10">
    <property type="match status" value="1"/>
</dbReference>
<dbReference type="Proteomes" id="UP000887577">
    <property type="component" value="Unplaced"/>
</dbReference>
<evidence type="ECO:0000313" key="1">
    <source>
        <dbReference type="Proteomes" id="UP000887577"/>
    </source>
</evidence>
<sequence length="126" mass="14924">MSIKVLNRDKQIQVLRQEFVYLFVNENGLRFVCEICKDFQVNVYIDKTNLQEFELDEPFECLLKMDQLFASMIMKNATCMELIFEETENQIKLFRVNMEAPNVRTTLKLHTFNGGQVGAYFNQLYC</sequence>
<proteinExistence type="predicted"/>
<name>A0A914XUN9_9BILA</name>
<organism evidence="1 2">
    <name type="scientific">Panagrolaimus superbus</name>
    <dbReference type="NCBI Taxonomy" id="310955"/>
    <lineage>
        <taxon>Eukaryota</taxon>
        <taxon>Metazoa</taxon>
        <taxon>Ecdysozoa</taxon>
        <taxon>Nematoda</taxon>
        <taxon>Chromadorea</taxon>
        <taxon>Rhabditida</taxon>
        <taxon>Tylenchina</taxon>
        <taxon>Panagrolaimomorpha</taxon>
        <taxon>Panagrolaimoidea</taxon>
        <taxon>Panagrolaimidae</taxon>
        <taxon>Panagrolaimus</taxon>
    </lineage>
</organism>
<keyword evidence="1" id="KW-1185">Reference proteome</keyword>
<evidence type="ECO:0000313" key="2">
    <source>
        <dbReference type="WBParaSite" id="PSU_v2.g11661.t1"/>
    </source>
</evidence>
<protein>
    <submittedName>
        <fullName evidence="2">Uncharacterized protein</fullName>
    </submittedName>
</protein>
<dbReference type="WBParaSite" id="PSU_v2.g11661.t1">
    <property type="protein sequence ID" value="PSU_v2.g11661.t1"/>
    <property type="gene ID" value="PSU_v2.g11661"/>
</dbReference>
<accession>A0A914XUN9</accession>